<evidence type="ECO:0000313" key="3">
    <source>
        <dbReference type="Proteomes" id="UP000034531"/>
    </source>
</evidence>
<sequence>MRYGKVVFSWREDEASRICPKIFKHNMKKKTYRRTYVSWRIAWYSVVIWLLVFMVGGFVILPWFYLTLPIVILWVTMFYFRRAEIIRLLPPKKVRGGGDKVFALGLGVSVVWFLAVIVLSTLEIAGFYYFNFGLYFSDPRNWLAFPLILLMPVVYGIILENRRFKHIRRKTKAGTHVHFFPLRHVRI</sequence>
<reference evidence="2 3" key="1">
    <citation type="journal article" date="2015" name="Nature">
        <title>rRNA introns, odd ribosomes, and small enigmatic genomes across a large radiation of phyla.</title>
        <authorList>
            <person name="Brown C.T."/>
            <person name="Hug L.A."/>
            <person name="Thomas B.C."/>
            <person name="Sharon I."/>
            <person name="Castelle C.J."/>
            <person name="Singh A."/>
            <person name="Wilkins M.J."/>
            <person name="Williams K.H."/>
            <person name="Banfield J.F."/>
        </authorList>
    </citation>
    <scope>NUCLEOTIDE SEQUENCE [LARGE SCALE GENOMIC DNA]</scope>
</reference>
<feature type="transmembrane region" description="Helical" evidence="1">
    <location>
        <begin position="101"/>
        <end position="130"/>
    </location>
</feature>
<name>A0A0G0TVV1_9BACT</name>
<keyword evidence="1" id="KW-0472">Membrane</keyword>
<dbReference type="AlphaFoldDB" id="A0A0G0TVV1"/>
<feature type="transmembrane region" description="Helical" evidence="1">
    <location>
        <begin position="37"/>
        <end position="57"/>
    </location>
</feature>
<accession>A0A0G0TVV1</accession>
<keyword evidence="1" id="KW-1133">Transmembrane helix</keyword>
<organism evidence="2 3">
    <name type="scientific">Candidatus Curtissbacteria bacterium GW2011_GWA1_40_16</name>
    <dbReference type="NCBI Taxonomy" id="1618405"/>
    <lineage>
        <taxon>Bacteria</taxon>
        <taxon>Candidatus Curtissiibacteriota</taxon>
    </lineage>
</organism>
<proteinExistence type="predicted"/>
<gene>
    <name evidence="2" type="ORF">UT84_C0002G0036</name>
</gene>
<feature type="transmembrane region" description="Helical" evidence="1">
    <location>
        <begin position="63"/>
        <end position="80"/>
    </location>
</feature>
<dbReference type="EMBL" id="LBYI01000002">
    <property type="protein sequence ID" value="KKR51175.1"/>
    <property type="molecule type" value="Genomic_DNA"/>
</dbReference>
<comment type="caution">
    <text evidence="2">The sequence shown here is derived from an EMBL/GenBank/DDBJ whole genome shotgun (WGS) entry which is preliminary data.</text>
</comment>
<feature type="transmembrane region" description="Helical" evidence="1">
    <location>
        <begin position="142"/>
        <end position="159"/>
    </location>
</feature>
<keyword evidence="1" id="KW-0812">Transmembrane</keyword>
<evidence type="ECO:0000313" key="2">
    <source>
        <dbReference type="EMBL" id="KKR51175.1"/>
    </source>
</evidence>
<dbReference type="Proteomes" id="UP000034531">
    <property type="component" value="Unassembled WGS sequence"/>
</dbReference>
<protein>
    <submittedName>
        <fullName evidence="2">Uncharacterized protein</fullName>
    </submittedName>
</protein>
<evidence type="ECO:0000256" key="1">
    <source>
        <dbReference type="SAM" id="Phobius"/>
    </source>
</evidence>